<name>A0A914CD51_9BILA</name>
<evidence type="ECO:0000313" key="2">
    <source>
        <dbReference type="WBParaSite" id="ACRNAN_Path_802.g3036.t1"/>
    </source>
</evidence>
<organism evidence="1 2">
    <name type="scientific">Acrobeloides nanus</name>
    <dbReference type="NCBI Taxonomy" id="290746"/>
    <lineage>
        <taxon>Eukaryota</taxon>
        <taxon>Metazoa</taxon>
        <taxon>Ecdysozoa</taxon>
        <taxon>Nematoda</taxon>
        <taxon>Chromadorea</taxon>
        <taxon>Rhabditida</taxon>
        <taxon>Tylenchina</taxon>
        <taxon>Cephalobomorpha</taxon>
        <taxon>Cephaloboidea</taxon>
        <taxon>Cephalobidae</taxon>
        <taxon>Acrobeloides</taxon>
    </lineage>
</organism>
<accession>A0A914CD51</accession>
<proteinExistence type="predicted"/>
<protein>
    <submittedName>
        <fullName evidence="2">Uncharacterized protein</fullName>
    </submittedName>
</protein>
<evidence type="ECO:0000313" key="1">
    <source>
        <dbReference type="Proteomes" id="UP000887540"/>
    </source>
</evidence>
<dbReference type="AlphaFoldDB" id="A0A914CD51"/>
<keyword evidence="1" id="KW-1185">Reference proteome</keyword>
<reference evidence="2" key="1">
    <citation type="submission" date="2022-11" db="UniProtKB">
        <authorList>
            <consortium name="WormBaseParasite"/>
        </authorList>
    </citation>
    <scope>IDENTIFICATION</scope>
</reference>
<dbReference type="WBParaSite" id="ACRNAN_Path_802.g3036.t1">
    <property type="protein sequence ID" value="ACRNAN_Path_802.g3036.t1"/>
    <property type="gene ID" value="ACRNAN_Path_802.g3036"/>
</dbReference>
<dbReference type="Proteomes" id="UP000887540">
    <property type="component" value="Unplaced"/>
</dbReference>
<sequence length="180" mass="20718">MEIPDLKSTSEFIRFTNALMSESEELGALHAKGFIDDESREEIASLFTRTLSIISRAYKPIEYSPSEMNESFGFFQINDYNRFIDVINLLEQKISFVNDQNAYFTKLQNIWGDFKYISNSSIVYTTLNLLLDLCIAIEDDLIVIDIIVPAQIAKSEHEIILKDILKYDRQGLDLKSKISL</sequence>